<dbReference type="eggNOG" id="ENOG502QQZE">
    <property type="taxonomic scope" value="Eukaryota"/>
</dbReference>
<dbReference type="GO" id="GO:0016757">
    <property type="term" value="F:glycosyltransferase activity"/>
    <property type="evidence" value="ECO:0007669"/>
    <property type="project" value="UniProtKB-KW"/>
</dbReference>
<dbReference type="OMA" id="XVDPVFT"/>
<dbReference type="AlphaFoldDB" id="B3S4C7"/>
<evidence type="ECO:0000313" key="4">
    <source>
        <dbReference type="Proteomes" id="UP000009022"/>
    </source>
</evidence>
<organism evidence="3 4">
    <name type="scientific">Trichoplax adhaerens</name>
    <name type="common">Trichoplax reptans</name>
    <dbReference type="NCBI Taxonomy" id="10228"/>
    <lineage>
        <taxon>Eukaryota</taxon>
        <taxon>Metazoa</taxon>
        <taxon>Placozoa</taxon>
        <taxon>Uniplacotomia</taxon>
        <taxon>Trichoplacea</taxon>
        <taxon>Trichoplacidae</taxon>
        <taxon>Trichoplax</taxon>
    </lineage>
</organism>
<dbReference type="Proteomes" id="UP000009022">
    <property type="component" value="Unassembled WGS sequence"/>
</dbReference>
<dbReference type="OrthoDB" id="512920at2759"/>
<dbReference type="SUPFAM" id="SSF53756">
    <property type="entry name" value="UDP-Glycosyltransferase/glycogen phosphorylase"/>
    <property type="match status" value="1"/>
</dbReference>
<dbReference type="GeneID" id="6756195"/>
<name>B3S4C7_TRIAD</name>
<sequence length="272" mass="30354">MPSVLLLYSSKGKECGNSSTSERLRKLLNHAGIGCTCKQIADFTGAPSLNNYLQGNHFNCVIGIHAYRTGNLLISCCLPYAIVFAGTDLNTHIHDAKKMPIITEAVLGARYLIAFTRSHFNLAMAQWVLLQTHKIRFLLKPIYKRNWTIFLLVAGIRPIKDPLFLADAVSEWHRKDPSIYLVIIGPEAMNLGTPVIARRNAGNCEIVDHLKTGLLFNTPEEFIGLAKYLLSSHQLRDALVRHAVNYVEAEHSLSEEMETYCNIVHTISGKGL</sequence>
<dbReference type="HOGENOM" id="CLU_009583_7_1_1"/>
<dbReference type="FunCoup" id="B3S4C7">
    <property type="interactions" value="3"/>
</dbReference>
<keyword evidence="4" id="KW-1185">Reference proteome</keyword>
<protein>
    <recommendedName>
        <fullName evidence="2">Glycosyl transferase family 1 domain-containing protein</fullName>
    </recommendedName>
</protein>
<dbReference type="KEGG" id="tad:TRIADDRAFT_59037"/>
<dbReference type="PhylomeDB" id="B3S4C7"/>
<reference evidence="3 4" key="1">
    <citation type="journal article" date="2008" name="Nature">
        <title>The Trichoplax genome and the nature of placozoans.</title>
        <authorList>
            <person name="Srivastava M."/>
            <person name="Begovic E."/>
            <person name="Chapman J."/>
            <person name="Putnam N.H."/>
            <person name="Hellsten U."/>
            <person name="Kawashima T."/>
            <person name="Kuo A."/>
            <person name="Mitros T."/>
            <person name="Salamov A."/>
            <person name="Carpenter M.L."/>
            <person name="Signorovitch A.Y."/>
            <person name="Moreno M.A."/>
            <person name="Kamm K."/>
            <person name="Grimwood J."/>
            <person name="Schmutz J."/>
            <person name="Shapiro H."/>
            <person name="Grigoriev I.V."/>
            <person name="Buss L.W."/>
            <person name="Schierwater B."/>
            <person name="Dellaporta S.L."/>
            <person name="Rokhsar D.S."/>
        </authorList>
    </citation>
    <scope>NUCLEOTIDE SEQUENCE [LARGE SCALE GENOMIC DNA]</scope>
    <source>
        <strain evidence="3 4">Grell-BS-1999</strain>
    </source>
</reference>
<dbReference type="PANTHER" id="PTHR46660:SF2">
    <property type="entry name" value="GLYCOSYLTRANSFERASE 1 DOMAIN-CONTAINING PROTEIN 1"/>
    <property type="match status" value="1"/>
</dbReference>
<evidence type="ECO:0000259" key="2">
    <source>
        <dbReference type="Pfam" id="PF00534"/>
    </source>
</evidence>
<dbReference type="InterPro" id="IPR001296">
    <property type="entry name" value="Glyco_trans_1"/>
</dbReference>
<gene>
    <name evidence="3" type="ORF">TRIADDRAFT_59037</name>
</gene>
<dbReference type="InParanoid" id="B3S4C7"/>
<evidence type="ECO:0000313" key="3">
    <source>
        <dbReference type="EMBL" id="EDV22438.1"/>
    </source>
</evidence>
<feature type="domain" description="Glycosyl transferase family 1" evidence="2">
    <location>
        <begin position="187"/>
        <end position="242"/>
    </location>
</feature>
<dbReference type="RefSeq" id="XP_002114982.1">
    <property type="nucleotide sequence ID" value="XM_002114946.1"/>
</dbReference>
<dbReference type="PANTHER" id="PTHR46660">
    <property type="match status" value="1"/>
</dbReference>
<dbReference type="CTD" id="6756195"/>
<keyword evidence="1" id="KW-0328">Glycosyltransferase</keyword>
<dbReference type="InterPro" id="IPR052622">
    <property type="entry name" value="Glycosyltransferase_G1"/>
</dbReference>
<evidence type="ECO:0000256" key="1">
    <source>
        <dbReference type="ARBA" id="ARBA00022676"/>
    </source>
</evidence>
<accession>B3S4C7</accession>
<dbReference type="Gene3D" id="3.40.50.2000">
    <property type="entry name" value="Glycogen Phosphorylase B"/>
    <property type="match status" value="1"/>
</dbReference>
<dbReference type="Pfam" id="PF00534">
    <property type="entry name" value="Glycos_transf_1"/>
    <property type="match status" value="1"/>
</dbReference>
<dbReference type="EMBL" id="DS985249">
    <property type="protein sequence ID" value="EDV22438.1"/>
    <property type="molecule type" value="Genomic_DNA"/>
</dbReference>
<dbReference type="STRING" id="10228.B3S4C7"/>
<keyword evidence="1" id="KW-0808">Transferase</keyword>
<proteinExistence type="predicted"/>